<dbReference type="InterPro" id="IPR001841">
    <property type="entry name" value="Znf_RING"/>
</dbReference>
<dbReference type="InterPro" id="IPR001965">
    <property type="entry name" value="Znf_PHD"/>
</dbReference>
<reference evidence="14" key="2">
    <citation type="submission" date="2025-09" db="UniProtKB">
        <authorList>
            <consortium name="Ensembl"/>
        </authorList>
    </citation>
    <scope>IDENTIFICATION</scope>
</reference>
<accession>A0A8D2J2E0</accession>
<dbReference type="PANTHER" id="PTHR45913:SF10">
    <property type="entry name" value="DUF4371 DOMAIN-CONTAINING PROTEIN"/>
    <property type="match status" value="1"/>
</dbReference>
<evidence type="ECO:0000259" key="12">
    <source>
        <dbReference type="PROSITE" id="PS50089"/>
    </source>
</evidence>
<dbReference type="GO" id="GO:0008270">
    <property type="term" value="F:zinc ion binding"/>
    <property type="evidence" value="ECO:0007669"/>
    <property type="project" value="UniProtKB-KW"/>
</dbReference>
<dbReference type="InterPro" id="IPR000315">
    <property type="entry name" value="Znf_B-box"/>
</dbReference>
<evidence type="ECO:0000256" key="6">
    <source>
        <dbReference type="ARBA" id="ARBA00023054"/>
    </source>
</evidence>
<dbReference type="SMART" id="SM00336">
    <property type="entry name" value="BBOX"/>
    <property type="match status" value="2"/>
</dbReference>
<dbReference type="SUPFAM" id="SSF57903">
    <property type="entry name" value="FYVE/PHD zinc finger"/>
    <property type="match status" value="1"/>
</dbReference>
<dbReference type="SUPFAM" id="SSF47370">
    <property type="entry name" value="Bromodomain"/>
    <property type="match status" value="1"/>
</dbReference>
<evidence type="ECO:0000259" key="13">
    <source>
        <dbReference type="PROSITE" id="PS50119"/>
    </source>
</evidence>
<feature type="domain" description="RING-type" evidence="12">
    <location>
        <begin position="46"/>
        <end position="95"/>
    </location>
</feature>
<feature type="domain" description="B box-type" evidence="13">
    <location>
        <begin position="178"/>
        <end position="219"/>
    </location>
</feature>
<evidence type="ECO:0000256" key="2">
    <source>
        <dbReference type="ARBA" id="ARBA00022723"/>
    </source>
</evidence>
<dbReference type="FunFam" id="1.20.920.10:FF:000030">
    <property type="entry name" value="transcription intermediary factor 1-beta"/>
    <property type="match status" value="1"/>
</dbReference>
<dbReference type="Gene3D" id="3.30.160.60">
    <property type="entry name" value="Classic Zinc Finger"/>
    <property type="match status" value="1"/>
</dbReference>
<evidence type="ECO:0000256" key="10">
    <source>
        <dbReference type="SAM" id="MobiDB-lite"/>
    </source>
</evidence>
<evidence type="ECO:0000256" key="5">
    <source>
        <dbReference type="ARBA" id="ARBA00022833"/>
    </source>
</evidence>
<dbReference type="Pfam" id="PF00628">
    <property type="entry name" value="PHD"/>
    <property type="match status" value="1"/>
</dbReference>
<evidence type="ECO:0000256" key="7">
    <source>
        <dbReference type="ARBA" id="ARBA00023117"/>
    </source>
</evidence>
<dbReference type="SMART" id="SM00184">
    <property type="entry name" value="RING"/>
    <property type="match status" value="2"/>
</dbReference>
<dbReference type="InterPro" id="IPR042713">
    <property type="entry name" value="TIF1beta_RING-HC"/>
</dbReference>
<dbReference type="Gene3D" id="3.30.40.10">
    <property type="entry name" value="Zinc/RING finger domain, C3HC4 (zinc finger)"/>
    <property type="match status" value="2"/>
</dbReference>
<dbReference type="FunFam" id="3.30.160.60:FF:000074">
    <property type="entry name" value="Tripartite motif containing 66"/>
    <property type="match status" value="1"/>
</dbReference>
<dbReference type="CDD" id="cd15623">
    <property type="entry name" value="PHD_TIF1beta"/>
    <property type="match status" value="1"/>
</dbReference>
<dbReference type="InterPro" id="IPR001487">
    <property type="entry name" value="Bromodomain"/>
</dbReference>
<dbReference type="Pfam" id="PF00643">
    <property type="entry name" value="zf-B_box"/>
    <property type="match status" value="2"/>
</dbReference>
<keyword evidence="7" id="KW-0103">Bromodomain</keyword>
<reference evidence="14" key="1">
    <citation type="submission" date="2025-08" db="UniProtKB">
        <authorList>
            <consortium name="Ensembl"/>
        </authorList>
    </citation>
    <scope>IDENTIFICATION</scope>
</reference>
<organism evidence="14 15">
    <name type="scientific">Varanus komodoensis</name>
    <name type="common">Komodo dragon</name>
    <dbReference type="NCBI Taxonomy" id="61221"/>
    <lineage>
        <taxon>Eukaryota</taxon>
        <taxon>Metazoa</taxon>
        <taxon>Chordata</taxon>
        <taxon>Craniata</taxon>
        <taxon>Vertebrata</taxon>
        <taxon>Euteleostomi</taxon>
        <taxon>Lepidosauria</taxon>
        <taxon>Squamata</taxon>
        <taxon>Bifurcata</taxon>
        <taxon>Unidentata</taxon>
        <taxon>Episquamata</taxon>
        <taxon>Toxicofera</taxon>
        <taxon>Anguimorpha</taxon>
        <taxon>Paleoanguimorpha</taxon>
        <taxon>Varanoidea</taxon>
        <taxon>Varanidae</taxon>
        <taxon>Varanus</taxon>
    </lineage>
</organism>
<dbReference type="Ensembl" id="ENSVKKT00000005904.1">
    <property type="protein sequence ID" value="ENSVKKP00000005746.1"/>
    <property type="gene ID" value="ENSVKKG00000004203.1"/>
</dbReference>
<dbReference type="InterPro" id="IPR019786">
    <property type="entry name" value="Zinc_finger_PHD-type_CS"/>
</dbReference>
<feature type="region of interest" description="Disordered" evidence="10">
    <location>
        <begin position="475"/>
        <end position="497"/>
    </location>
</feature>
<keyword evidence="2" id="KW-0479">Metal-binding</keyword>
<keyword evidence="4 9" id="KW-0863">Zinc-finger</keyword>
<dbReference type="SUPFAM" id="SSF53098">
    <property type="entry name" value="Ribonuclease H-like"/>
    <property type="match status" value="1"/>
</dbReference>
<dbReference type="PROSITE" id="PS50089">
    <property type="entry name" value="ZF_RING_2"/>
    <property type="match status" value="1"/>
</dbReference>
<dbReference type="CDD" id="cd19829">
    <property type="entry name" value="Bbox2_TIF1b_C-VI"/>
    <property type="match status" value="1"/>
</dbReference>
<keyword evidence="5" id="KW-0862">Zinc</keyword>
<feature type="domain" description="B box-type" evidence="13">
    <location>
        <begin position="122"/>
        <end position="169"/>
    </location>
</feature>
<dbReference type="CDD" id="cd16765">
    <property type="entry name" value="RING-HC_TIF1beta"/>
    <property type="match status" value="1"/>
</dbReference>
<feature type="compositionally biased region" description="Low complexity" evidence="10">
    <location>
        <begin position="1"/>
        <end position="14"/>
    </location>
</feature>
<evidence type="ECO:0000256" key="3">
    <source>
        <dbReference type="ARBA" id="ARBA00022737"/>
    </source>
</evidence>
<dbReference type="SMART" id="SM00502">
    <property type="entry name" value="BBC"/>
    <property type="match status" value="1"/>
</dbReference>
<dbReference type="PROSITE" id="PS50119">
    <property type="entry name" value="ZF_BBOX"/>
    <property type="match status" value="2"/>
</dbReference>
<dbReference type="InterPro" id="IPR047059">
    <property type="entry name" value="TIF1b_Bbox1_Znf"/>
</dbReference>
<keyword evidence="6" id="KW-0175">Coiled coil</keyword>
<dbReference type="PANTHER" id="PTHR45913">
    <property type="entry name" value="EPM2A-INTERACTING PROTEIN 1"/>
    <property type="match status" value="1"/>
</dbReference>
<dbReference type="PROSITE" id="PS00518">
    <property type="entry name" value="ZF_RING_1"/>
    <property type="match status" value="1"/>
</dbReference>
<sequence>MSASATATAPAPAEAGGGGGGAAGEKQRSSSSGSLNVEGIDLLEKCGVCRERLRSERDPRLLPCLHTVCKECIKVEPASGGNNKDGQVVDCPVCKHQCYLKDIVENYFLRDGGTEALGDARDANQCCTSCEDNAPATSFCVECQEPLCETCVEAHQRVKYTKDHTVRSTGSSKSQEREKTVYCSVHKHEPLVLFCDTCDTLTCRDCQLNAHKDHQYQFLEDAVKNQRKMLASLVKRLGDKNANLQKSTKEVRTSIRQVADVQKRVQVDVKMSILQIMKELNKRARVLVNDAQKVTEGQQEKLERQHWAMTKLQRHQEHILRFANWALESDNNTALLLSKKLIYFQLHRALKMIVDPVEPHGDMKFQWDLNTWIKSAETFGQIVSERSGLPVTPNAQTPQQRANAASGGVAVRQGSVPPSQGVQQMSLQTSIMNKGALLQPVLPSNSQRQAIPDCYINDASASSAGQPMDIGDGFGVEGSYSGEVSGIKRPRGQDGETGLVRKVPRVSLERLDVDLTSDNQPPVFKVFPGSSREDYNLIVIEQGGQQAAATQQPGLPTAGAAVKEEQMEAAIEHPASVADSKDTKPVLLPQDALLPEGSAAPRLISPSGSTSSAMEMQSVHSHDGTANGEEAACCRICLKAGAVVMCDDCKKCYHLDCHLPALQEIPGQEWKCLLCEDPATAIEADGTDLTPIFIDGEPKTLSDADQKRCERVLLELLCSEPCRPLHRLSNATEGQNTIDLTLIRAKLQRKLSPPYGSPDEFADDVWKMFRQFNKLTEDKEDVQSIIVLQRFFEAKLNAAFGDRKFSALREPINVDEPLKETALPPRVSPITDPAAAHCGPPLSKCLTLSKNFKRPSMDKTKKRKISEENRMFNGTWVDSFAFTADETGLPVCLICGEKLANNKKSNVARHFQNKHTAFAEKYPDGDERKKAISELMQKADLSKNHFKKCIKPANSTTYATFVAAQEIDRHGKPFTDGDFIKESFIKISEHLFLDFKNKSEIVQKIRDMPLSAKTVKDRTIQMAENITRQQIKDINSAVVYSIACDESKDKGDIEHIALFCRYVNSDGPQEEMIELIPLKGQTQGEDICEAVLDYLSTKEINTTHLVSVATDGAPSMTAQKGFVALLQESLGRKLLTFHCILHQEALCAQTFPPECTEVMNVVIQIVNKIMATSLNHCQFRSLLDEVDSTYSDLLLHNKVQWLSRGQVLKRLAACLEEVKTYLGNKGLTFPELERPEWLEKLHFMVDMTAHLNALNTTLQGKGGTALHMLEEVLAFERKLTVFARDLQRGTLSHFPSLREFKQAHNMINSEYLQSAITAMQTSFGKRFCDFREEKNTLSFPVTPLTIDPSLLNMTAFAGVSQPDLEMELADIADKDIWVSKFKHLTANLEDVARQKAILAQNHQWNDIENLPKPDRLVFETWNAIPDTYMNMKKYAFGVLSIFGSTYLCEQVFSNMKYIKNKHRSCLTDDGLQSCVKMKVTSYSPDVQMLCTEVQEQKSH</sequence>
<dbReference type="PROSITE" id="PS01359">
    <property type="entry name" value="ZF_PHD_1"/>
    <property type="match status" value="1"/>
</dbReference>
<dbReference type="InterPro" id="IPR019787">
    <property type="entry name" value="Znf_PHD-finger"/>
</dbReference>
<dbReference type="GO" id="GO:0003714">
    <property type="term" value="F:transcription corepressor activity"/>
    <property type="evidence" value="ECO:0007669"/>
    <property type="project" value="InterPro"/>
</dbReference>
<dbReference type="Gene3D" id="1.20.920.10">
    <property type="entry name" value="Bromodomain-like"/>
    <property type="match status" value="1"/>
</dbReference>
<dbReference type="CDD" id="cd19846">
    <property type="entry name" value="Bbox1_TIF1b_C-VI"/>
    <property type="match status" value="1"/>
</dbReference>
<comment type="subcellular location">
    <subcellularLocation>
        <location evidence="1">Nucleus</location>
    </subcellularLocation>
</comment>
<evidence type="ECO:0000256" key="4">
    <source>
        <dbReference type="ARBA" id="ARBA00022771"/>
    </source>
</evidence>
<dbReference type="SUPFAM" id="SSF57850">
    <property type="entry name" value="RING/U-box"/>
    <property type="match status" value="1"/>
</dbReference>
<keyword evidence="3" id="KW-0677">Repeat</keyword>
<dbReference type="SMART" id="SM00297">
    <property type="entry name" value="BROMO"/>
    <property type="match status" value="1"/>
</dbReference>
<evidence type="ECO:0000256" key="8">
    <source>
        <dbReference type="ARBA" id="ARBA00023242"/>
    </source>
</evidence>
<dbReference type="InterPro" id="IPR036427">
    <property type="entry name" value="Bromodomain-like_sf"/>
</dbReference>
<evidence type="ECO:0000259" key="11">
    <source>
        <dbReference type="PROSITE" id="PS50016"/>
    </source>
</evidence>
<protein>
    <submittedName>
        <fullName evidence="14">Uncharacterized protein</fullName>
    </submittedName>
</protein>
<evidence type="ECO:0000256" key="9">
    <source>
        <dbReference type="PROSITE-ProRule" id="PRU00024"/>
    </source>
</evidence>
<dbReference type="Proteomes" id="UP000694545">
    <property type="component" value="Unplaced"/>
</dbReference>
<evidence type="ECO:0000313" key="15">
    <source>
        <dbReference type="Proteomes" id="UP000694545"/>
    </source>
</evidence>
<dbReference type="InterPro" id="IPR047058">
    <property type="entry name" value="TIF1b_Bbox2_Znf"/>
</dbReference>
<dbReference type="InterPro" id="IPR017907">
    <property type="entry name" value="Znf_RING_CS"/>
</dbReference>
<proteinExistence type="predicted"/>
<dbReference type="GO" id="GO:0005634">
    <property type="term" value="C:nucleus"/>
    <property type="evidence" value="ECO:0007669"/>
    <property type="project" value="UniProtKB-SubCell"/>
</dbReference>
<name>A0A8D2J2E0_VARKO</name>
<keyword evidence="15" id="KW-1185">Reference proteome</keyword>
<dbReference type="Pfam" id="PF14634">
    <property type="entry name" value="zf-RING_5"/>
    <property type="match status" value="1"/>
</dbReference>
<evidence type="ECO:0000256" key="1">
    <source>
        <dbReference type="ARBA" id="ARBA00004123"/>
    </source>
</evidence>
<feature type="region of interest" description="Disordered" evidence="10">
    <location>
        <begin position="1"/>
        <end position="35"/>
    </location>
</feature>
<dbReference type="InterPro" id="IPR013083">
    <property type="entry name" value="Znf_RING/FYVE/PHD"/>
</dbReference>
<dbReference type="InterPro" id="IPR003649">
    <property type="entry name" value="Bbox_C"/>
</dbReference>
<dbReference type="InterPro" id="IPR037373">
    <property type="entry name" value="KAP1"/>
</dbReference>
<evidence type="ECO:0000313" key="14">
    <source>
        <dbReference type="Ensembl" id="ENSVKKP00000005746.1"/>
    </source>
</evidence>
<dbReference type="SMART" id="SM00249">
    <property type="entry name" value="PHD"/>
    <property type="match status" value="1"/>
</dbReference>
<feature type="domain" description="PHD-type" evidence="11">
    <location>
        <begin position="631"/>
        <end position="678"/>
    </location>
</feature>
<dbReference type="InterPro" id="IPR012337">
    <property type="entry name" value="RNaseH-like_sf"/>
</dbReference>
<keyword evidence="8" id="KW-0539">Nucleus</keyword>
<dbReference type="SUPFAM" id="SSF57845">
    <property type="entry name" value="B-box zinc-binding domain"/>
    <property type="match status" value="1"/>
</dbReference>
<dbReference type="PROSITE" id="PS50016">
    <property type="entry name" value="ZF_PHD_2"/>
    <property type="match status" value="1"/>
</dbReference>
<dbReference type="InterPro" id="IPR011011">
    <property type="entry name" value="Znf_FYVE_PHD"/>
</dbReference>